<evidence type="ECO:0000313" key="3">
    <source>
        <dbReference type="Proteomes" id="UP000033344"/>
    </source>
</evidence>
<comment type="caution">
    <text evidence="2">The sequence shown here is derived from an EMBL/GenBank/DDBJ whole genome shotgun (WGS) entry which is preliminary data.</text>
</comment>
<dbReference type="AlphaFoldDB" id="A0AAE2EB13"/>
<reference evidence="2 3" key="1">
    <citation type="submission" date="2015-03" db="EMBL/GenBank/DDBJ databases">
        <authorList>
            <person name="McCorrison J."/>
            <person name="Sanka R."/>
            <person name="Adams M."/>
            <person name="Brinkac L."/>
            <person name="Nierman W."/>
            <person name="Sutton G."/>
            <person name="Nelson K."/>
            <person name="Kiedrowski L."/>
            <person name="Guerrero D."/>
            <person name="Bonomo R."/>
        </authorList>
    </citation>
    <scope>NUCLEOTIDE SEQUENCE [LARGE SCALE GENOMIC DNA]</scope>
    <source>
        <strain evidence="2 3">42324</strain>
    </source>
</reference>
<organism evidence="2 3">
    <name type="scientific">Enterobacter cloacae subsp. cloacae</name>
    <dbReference type="NCBI Taxonomy" id="336306"/>
    <lineage>
        <taxon>Bacteria</taxon>
        <taxon>Pseudomonadati</taxon>
        <taxon>Pseudomonadota</taxon>
        <taxon>Gammaproteobacteria</taxon>
        <taxon>Enterobacterales</taxon>
        <taxon>Enterobacteriaceae</taxon>
        <taxon>Enterobacter</taxon>
        <taxon>Enterobacter cloacae complex</taxon>
    </lineage>
</organism>
<feature type="compositionally biased region" description="Polar residues" evidence="1">
    <location>
        <begin position="76"/>
        <end position="90"/>
    </location>
</feature>
<dbReference type="Proteomes" id="UP000033344">
    <property type="component" value="Unassembled WGS sequence"/>
</dbReference>
<dbReference type="EMBL" id="JZYG01000021">
    <property type="protein sequence ID" value="KJM33301.1"/>
    <property type="molecule type" value="Genomic_DNA"/>
</dbReference>
<evidence type="ECO:0000256" key="1">
    <source>
        <dbReference type="SAM" id="MobiDB-lite"/>
    </source>
</evidence>
<evidence type="ECO:0000313" key="2">
    <source>
        <dbReference type="EMBL" id="KJM33301.1"/>
    </source>
</evidence>
<feature type="region of interest" description="Disordered" evidence="1">
    <location>
        <begin position="25"/>
        <end position="51"/>
    </location>
</feature>
<sequence length="133" mass="15362">MIAHFIVANNRRANHRQRCAQQIAPTQTTPAEQVVNQRDIERRQHRKEQELRDGQVDIRPKAKQIHDAELHRPHQHIQQNGLQGLSARTQKGQEHQRRQPHAHQHREIAVDRSGKVFANQAKGEGPQDSGDNE</sequence>
<accession>A0AAE2EB13</accession>
<proteinExistence type="predicted"/>
<feature type="compositionally biased region" description="Basic and acidic residues" evidence="1">
    <location>
        <begin position="105"/>
        <end position="114"/>
    </location>
</feature>
<name>A0AAE2EB13_ENTCL</name>
<feature type="compositionally biased region" description="Basic and acidic residues" evidence="1">
    <location>
        <begin position="38"/>
        <end position="51"/>
    </location>
</feature>
<feature type="region of interest" description="Disordered" evidence="1">
    <location>
        <begin position="65"/>
        <end position="133"/>
    </location>
</feature>
<feature type="compositionally biased region" description="Polar residues" evidence="1">
    <location>
        <begin position="25"/>
        <end position="36"/>
    </location>
</feature>
<gene>
    <name evidence="2" type="ORF">SS44_17040</name>
</gene>
<protein>
    <submittedName>
        <fullName evidence="2">Uncharacterized protein</fullName>
    </submittedName>
</protein>